<dbReference type="EMBL" id="RCBY01000047">
    <property type="protein sequence ID" value="RQH45425.1"/>
    <property type="molecule type" value="Genomic_DNA"/>
</dbReference>
<keyword evidence="4" id="KW-1185">Reference proteome</keyword>
<dbReference type="CDD" id="cd04276">
    <property type="entry name" value="ZnMc_MMP_like_2"/>
    <property type="match status" value="1"/>
</dbReference>
<dbReference type="InterPro" id="IPR033413">
    <property type="entry name" value="DUF5117"/>
</dbReference>
<dbReference type="SUPFAM" id="SSF55486">
    <property type="entry name" value="Metalloproteases ('zincins'), catalytic domain"/>
    <property type="match status" value="1"/>
</dbReference>
<dbReference type="InterPro" id="IPR032534">
    <property type="entry name" value="EcxA_zinc-bd"/>
</dbReference>
<evidence type="ECO:0000313" key="4">
    <source>
        <dbReference type="Proteomes" id="UP000269154"/>
    </source>
</evidence>
<evidence type="ECO:0000259" key="1">
    <source>
        <dbReference type="Pfam" id="PF16313"/>
    </source>
</evidence>
<comment type="caution">
    <text evidence="3">The sequence shown here is derived from an EMBL/GenBank/DDBJ whole genome shotgun (WGS) entry which is preliminary data.</text>
</comment>
<dbReference type="PANTHER" id="PTHR38478">
    <property type="entry name" value="PEPTIDASE M1A AND M12B"/>
    <property type="match status" value="1"/>
</dbReference>
<protein>
    <submittedName>
        <fullName evidence="3">DUF5117 domain-containing protein</fullName>
    </submittedName>
</protein>
<organism evidence="3 4">
    <name type="scientific">Okeania hirsuta</name>
    <dbReference type="NCBI Taxonomy" id="1458930"/>
    <lineage>
        <taxon>Bacteria</taxon>
        <taxon>Bacillati</taxon>
        <taxon>Cyanobacteriota</taxon>
        <taxon>Cyanophyceae</taxon>
        <taxon>Oscillatoriophycideae</taxon>
        <taxon>Oscillatoriales</taxon>
        <taxon>Microcoleaceae</taxon>
        <taxon>Okeania</taxon>
    </lineage>
</organism>
<sequence length="954" mass="109345">MWTIGQNKTHKQKNCIGKIISQKITQITSILLLFCLSFLLVIFILPTTRASTTNISANPQQIITATEIDDSYEKLIDGLEKREGMFTIYRDEETGKTLMEVKPEQLNKNFLSIITLESGIGEAGLISGIPIRDFVFQLRQHQDNIQFVLPNLNFRTNELDPQARSIQRSFSDSILYSLPIEATHPQRKTLLIDLENLLIGEMNLPSLENALPNDYSIDLTKSYISDAKAFPLNIELESVYSILNKDNTAYLESLADSRAFNLKVRYSFSELPINNAYIPRLADERVGYFISAYKDLSDNNRREPYVRYIKRWHLEKQIPSAPLSPPLEPITFWIENTVPIEYRDAIREGILMWNKAFEKAGFINAIQAKQMPDDATWDPADIRYNTIRWSTIFDSWLAGIGPSRVNPLTGQILDADIILNAGIIRSIKYGGVGSIILQNQSLPEAFQTKDGKSYNPCVLDMYSRYLGNLKTETEPNTSNNSIESIIPQSLQAKYQSFRKSSLSNSHSSEHLCFDWESSQQLAIGAVAMDALQNIRPHSKEMDRYVNQYLKYLTAHEVGHTLGLRHNFHGSTMLEPEQLNDTTITQTKGLVASVMDYVPVNIAPQGTIQGDYFPTIVGPYDDWAIEYGYKPSGTTSYISEKGFLQEIARRASQPELSYATDEDSYDILDPAANTFDLSSNTLIYSQWQLDNARNIWKSLEKRVPQNDESYSEIRVMFDTVFFYYIQQIMDTTLYVGGQSFNRESTKNTNGRLPFEAISVEQQRQALEIIDKYIFAEDAFQFAPDLLNKLAPSRWRHWGSSVLVFPLDYPIQDNILFLQRIVLRSLLSDIRLTRLRDLELKTTPDNALKLPELFEILQNSIWTEVLESSGGEVEISSMRRSLQREHLNLLISMVLRNRTVPEDARSLAWYELRQLDKDLEKIIKKRGKKMDEYTIAHLEEIRDRIVKTLNAQLQSN</sequence>
<dbReference type="Pfam" id="PF17148">
    <property type="entry name" value="DUF5117"/>
    <property type="match status" value="1"/>
</dbReference>
<dbReference type="RefSeq" id="WP_124154626.1">
    <property type="nucleotide sequence ID" value="NZ_CAWOLW010000412.1"/>
</dbReference>
<dbReference type="InterPro" id="IPR024079">
    <property type="entry name" value="MetalloPept_cat_dom_sf"/>
</dbReference>
<dbReference type="AlphaFoldDB" id="A0A3N6PEK5"/>
<evidence type="ECO:0000259" key="2">
    <source>
        <dbReference type="Pfam" id="PF17148"/>
    </source>
</evidence>
<proteinExistence type="predicted"/>
<dbReference type="OrthoDB" id="9776599at2"/>
<dbReference type="Gene3D" id="3.40.390.10">
    <property type="entry name" value="Collagenase (Catalytic Domain)"/>
    <property type="match status" value="1"/>
</dbReference>
<accession>A0A3N6PEK5</accession>
<reference evidence="3 4" key="1">
    <citation type="journal article" date="2018" name="ACS Chem. Biol.">
        <title>Ketoreductase domain dysfunction expands chemodiversity: malyngamide biosynthesis in the cyanobacterium Okeania hirsuta.</title>
        <authorList>
            <person name="Moss N.A."/>
            <person name="Leao T."/>
            <person name="Rankin M."/>
            <person name="McCullough T.M."/>
            <person name="Qu P."/>
            <person name="Korobeynikov A."/>
            <person name="Smith J.L."/>
            <person name="Gerwick L."/>
            <person name="Gerwick W.H."/>
        </authorList>
    </citation>
    <scope>NUCLEOTIDE SEQUENCE [LARGE SCALE GENOMIC DNA]</scope>
    <source>
        <strain evidence="3 4">PAB10Feb10-1</strain>
    </source>
</reference>
<dbReference type="GO" id="GO:0008237">
    <property type="term" value="F:metallopeptidase activity"/>
    <property type="evidence" value="ECO:0007669"/>
    <property type="project" value="InterPro"/>
</dbReference>
<dbReference type="Proteomes" id="UP000269154">
    <property type="component" value="Unassembled WGS sequence"/>
</dbReference>
<feature type="domain" description="EcxA zinc-binding" evidence="1">
    <location>
        <begin position="539"/>
        <end position="864"/>
    </location>
</feature>
<dbReference type="PANTHER" id="PTHR38478:SF1">
    <property type="entry name" value="ZINC DEPENDENT METALLOPROTEASE DOMAIN LIPOPROTEIN"/>
    <property type="match status" value="1"/>
</dbReference>
<feature type="domain" description="DUF5117" evidence="2">
    <location>
        <begin position="131"/>
        <end position="316"/>
    </location>
</feature>
<dbReference type="InterPro" id="IPR034032">
    <property type="entry name" value="Zn_MMP-like_bac"/>
</dbReference>
<name>A0A3N6PEK5_9CYAN</name>
<dbReference type="Pfam" id="PF16313">
    <property type="entry name" value="DUF4953"/>
    <property type="match status" value="1"/>
</dbReference>
<gene>
    <name evidence="3" type="ORF">D5R40_10850</name>
</gene>
<evidence type="ECO:0000313" key="3">
    <source>
        <dbReference type="EMBL" id="RQH45425.1"/>
    </source>
</evidence>